<proteinExistence type="predicted"/>
<evidence type="ECO:0000313" key="3">
    <source>
        <dbReference type="Proteomes" id="UP000605992"/>
    </source>
</evidence>
<keyword evidence="3" id="KW-1185">Reference proteome</keyword>
<protein>
    <submittedName>
        <fullName evidence="2">Uncharacterized protein</fullName>
    </submittedName>
</protein>
<keyword evidence="1" id="KW-1133">Transmembrane helix</keyword>
<dbReference type="RefSeq" id="WP_203949311.1">
    <property type="nucleotide sequence ID" value="NZ_BOOR01000081.1"/>
</dbReference>
<name>A0A8J4DFD6_9ACTN</name>
<sequence>MDVDDLTDALTAHTPDPQSVLVALQTKRGKRAHRRVLAAAGGAVAVAVPAILLWTAGLGAPAPDSSAAHGSAPTTAGAPEGASACATVSLQRQFAEAREGGASVILAKGTLTGRRGPHDPEFYPEVYAEMRLTDVRTLSGPAIPSGSHAWISSDHGPTGPIPGTPSGSLWAPDGSLFGIIWPQSATGEPVGPTMRVAPVVKGQLILSTAGCWRWSAEGTPTTPFSGPLAEIPGSDSYKRAAEWGFRAVPLSVVELATR</sequence>
<evidence type="ECO:0000256" key="1">
    <source>
        <dbReference type="SAM" id="Phobius"/>
    </source>
</evidence>
<keyword evidence="1" id="KW-0812">Transmembrane</keyword>
<evidence type="ECO:0000313" key="2">
    <source>
        <dbReference type="EMBL" id="GII59250.1"/>
    </source>
</evidence>
<comment type="caution">
    <text evidence="2">The sequence shown here is derived from an EMBL/GenBank/DDBJ whole genome shotgun (WGS) entry which is preliminary data.</text>
</comment>
<feature type="transmembrane region" description="Helical" evidence="1">
    <location>
        <begin position="36"/>
        <end position="56"/>
    </location>
</feature>
<reference evidence="2" key="1">
    <citation type="submission" date="2021-01" db="EMBL/GenBank/DDBJ databases">
        <title>Whole genome shotgun sequence of Planotetraspora thailandica NBRC 104271.</title>
        <authorList>
            <person name="Komaki H."/>
            <person name="Tamura T."/>
        </authorList>
    </citation>
    <scope>NUCLEOTIDE SEQUENCE</scope>
    <source>
        <strain evidence="2">NBRC 104271</strain>
    </source>
</reference>
<gene>
    <name evidence="2" type="ORF">Pth03_76390</name>
</gene>
<keyword evidence="1" id="KW-0472">Membrane</keyword>
<dbReference type="EMBL" id="BOOR01000081">
    <property type="protein sequence ID" value="GII59250.1"/>
    <property type="molecule type" value="Genomic_DNA"/>
</dbReference>
<dbReference type="Proteomes" id="UP000605992">
    <property type="component" value="Unassembled WGS sequence"/>
</dbReference>
<dbReference type="AlphaFoldDB" id="A0A8J4DFD6"/>
<accession>A0A8J4DFD6</accession>
<organism evidence="2 3">
    <name type="scientific">Planotetraspora thailandica</name>
    <dbReference type="NCBI Taxonomy" id="487172"/>
    <lineage>
        <taxon>Bacteria</taxon>
        <taxon>Bacillati</taxon>
        <taxon>Actinomycetota</taxon>
        <taxon>Actinomycetes</taxon>
        <taxon>Streptosporangiales</taxon>
        <taxon>Streptosporangiaceae</taxon>
        <taxon>Planotetraspora</taxon>
    </lineage>
</organism>